<accession>A0A2W5FCE9</accession>
<evidence type="ECO:0000259" key="1">
    <source>
        <dbReference type="Pfam" id="PF24390"/>
    </source>
</evidence>
<comment type="caution">
    <text evidence="2">The sequence shown here is derived from an EMBL/GenBank/DDBJ whole genome shotgun (WGS) entry which is preliminary data.</text>
</comment>
<name>A0A2W5FCE9_9BACT</name>
<dbReference type="EMBL" id="QFOT01000167">
    <property type="protein sequence ID" value="PZP53745.1"/>
    <property type="molecule type" value="Genomic_DNA"/>
</dbReference>
<dbReference type="InterPro" id="IPR056920">
    <property type="entry name" value="PRTase-CE"/>
</dbReference>
<reference evidence="2 3" key="1">
    <citation type="submission" date="2017-08" db="EMBL/GenBank/DDBJ databases">
        <title>Infants hospitalized years apart are colonized by the same room-sourced microbial strains.</title>
        <authorList>
            <person name="Brooks B."/>
            <person name="Olm M.R."/>
            <person name="Firek B.A."/>
            <person name="Baker R."/>
            <person name="Thomas B.C."/>
            <person name="Morowitz M.J."/>
            <person name="Banfield J.F."/>
        </authorList>
    </citation>
    <scope>NUCLEOTIDE SEQUENCE [LARGE SCALE GENOMIC DNA]</scope>
    <source>
        <strain evidence="2">S2_006_000_R2_64</strain>
    </source>
</reference>
<evidence type="ECO:0000313" key="3">
    <source>
        <dbReference type="Proteomes" id="UP000249739"/>
    </source>
</evidence>
<organism evidence="2 3">
    <name type="scientific">Micavibrio aeruginosavorus</name>
    <dbReference type="NCBI Taxonomy" id="349221"/>
    <lineage>
        <taxon>Bacteria</taxon>
        <taxon>Pseudomonadati</taxon>
        <taxon>Bdellovibrionota</taxon>
        <taxon>Bdellovibrionia</taxon>
        <taxon>Bdellovibrionales</taxon>
        <taxon>Pseudobdellovibrionaceae</taxon>
        <taxon>Micavibrio</taxon>
    </lineage>
</organism>
<evidence type="ECO:0000313" key="2">
    <source>
        <dbReference type="EMBL" id="PZP53745.1"/>
    </source>
</evidence>
<gene>
    <name evidence="2" type="ORF">DI586_10690</name>
</gene>
<dbReference type="Pfam" id="PF24390">
    <property type="entry name" value="PRTase-CE"/>
    <property type="match status" value="1"/>
</dbReference>
<dbReference type="Proteomes" id="UP000249739">
    <property type="component" value="Unassembled WGS sequence"/>
</dbReference>
<sequence>MTDSEEKFTAEPIQRAPRRLDRESFNRIKHLHAKQKWLEKKQDEFWALDELCKDLDEQNLIVNLLYNFCYLTSEEYEKCLKKMAHHILNEWGFESHDTQIIACDHSDEADSSKKVLQDLKSYLNDAGDGWDEINFRTNMEAAAERINEFPNVVLVDEFMGTGDTLVTRLSWFNAKMAEDGKSPVIRVCVVASMEAVKTKISDGLKLEDYFSSKWLKKGISDYYQGEELEKAKQLMTRLESELQHGYYTFGYKQSEALYSMEAGNTPDNVFPIFYWKELKNGQKRLTLLRRLGT</sequence>
<dbReference type="AlphaFoldDB" id="A0A2W5FCE9"/>
<feature type="domain" description="PRTase-CE" evidence="1">
    <location>
        <begin position="56"/>
        <end position="277"/>
    </location>
</feature>
<proteinExistence type="predicted"/>
<protein>
    <recommendedName>
        <fullName evidence="1">PRTase-CE domain-containing protein</fullName>
    </recommendedName>
</protein>